<dbReference type="GO" id="GO:0016853">
    <property type="term" value="F:isomerase activity"/>
    <property type="evidence" value="ECO:0007669"/>
    <property type="project" value="UniProtKB-KW"/>
</dbReference>
<dbReference type="PROSITE" id="PS51352">
    <property type="entry name" value="THIOREDOXIN_2"/>
    <property type="match status" value="1"/>
</dbReference>
<keyword evidence="1" id="KW-1133">Transmembrane helix</keyword>
<evidence type="ECO:0000259" key="2">
    <source>
        <dbReference type="PROSITE" id="PS51352"/>
    </source>
</evidence>
<dbReference type="InterPro" id="IPR036249">
    <property type="entry name" value="Thioredoxin-like_sf"/>
</dbReference>
<organism evidence="3">
    <name type="scientific">uncultured marine thaumarchaeote KM3_69_B11</name>
    <dbReference type="NCBI Taxonomy" id="1456244"/>
    <lineage>
        <taxon>Archaea</taxon>
        <taxon>Nitrososphaerota</taxon>
        <taxon>environmental samples</taxon>
    </lineage>
</organism>
<accession>A0A075HIC7</accession>
<feature type="domain" description="Thioredoxin" evidence="2">
    <location>
        <begin position="44"/>
        <end position="190"/>
    </location>
</feature>
<dbReference type="PANTHER" id="PTHR42852:SF13">
    <property type="entry name" value="PROTEIN DIPZ"/>
    <property type="match status" value="1"/>
</dbReference>
<evidence type="ECO:0000313" key="3">
    <source>
        <dbReference type="EMBL" id="AIF14985.1"/>
    </source>
</evidence>
<proteinExistence type="predicted"/>
<dbReference type="InterPro" id="IPR013766">
    <property type="entry name" value="Thioredoxin_domain"/>
</dbReference>
<dbReference type="InterPro" id="IPR013740">
    <property type="entry name" value="Redoxin"/>
</dbReference>
<reference evidence="3" key="1">
    <citation type="journal article" date="2014" name="Genome Biol. Evol.">
        <title>Pangenome evidence for extensive interdomain horizontal transfer affecting lineage core and shell genes in uncultured planktonic thaumarchaeota and euryarchaeota.</title>
        <authorList>
            <person name="Deschamps P."/>
            <person name="Zivanovic Y."/>
            <person name="Moreira D."/>
            <person name="Rodriguez-Valera F."/>
            <person name="Lopez-Garcia P."/>
        </authorList>
    </citation>
    <scope>NUCLEOTIDE SEQUENCE</scope>
</reference>
<dbReference type="Gene3D" id="2.60.120.260">
    <property type="entry name" value="Galactose-binding domain-like"/>
    <property type="match status" value="1"/>
</dbReference>
<keyword evidence="1" id="KW-0472">Membrane</keyword>
<sequence>MKTEIKTGVVLGVIILVGVTSLYLFYTEIDLKKNTTNQLDIQDKNLLKKSPNLKGMTGLINTSEKELEELIHGNVVLYDFWTYSCINCIRTLPYITAWDEKYRDQGLVIIGVHTPEFEFEKKYNNVLTAVKKFGVDYPVVLDNNKEIWDSFENRYWPRKYIADNEGYIRFDHIGEGAYKETELIIQKLLQENNTKVNTTDTVKIEEYKHSALRTPELYFGYEFASGRNQLGNTEGFQKDAIIDYKLPKEFVKHYFYLDGTWKNNKDGMKLISDTGKIILEYNAKQVNIVATGNAELEILIDNNEIIKQISGGDIVNGKIMISEPRLYNIIESLEGETHTMTIKITGSDFEIFTFTFG</sequence>
<dbReference type="SUPFAM" id="SSF52833">
    <property type="entry name" value="Thioredoxin-like"/>
    <property type="match status" value="1"/>
</dbReference>
<dbReference type="AlphaFoldDB" id="A0A075HIC7"/>
<keyword evidence="3" id="KW-0413">Isomerase</keyword>
<dbReference type="Gene3D" id="3.40.30.10">
    <property type="entry name" value="Glutaredoxin"/>
    <property type="match status" value="1"/>
</dbReference>
<dbReference type="PANTHER" id="PTHR42852">
    <property type="entry name" value="THIOL:DISULFIDE INTERCHANGE PROTEIN DSBE"/>
    <property type="match status" value="1"/>
</dbReference>
<dbReference type="Pfam" id="PF17991">
    <property type="entry name" value="Thioredoxin_10"/>
    <property type="match status" value="1"/>
</dbReference>
<feature type="transmembrane region" description="Helical" evidence="1">
    <location>
        <begin position="7"/>
        <end position="26"/>
    </location>
</feature>
<dbReference type="InterPro" id="IPR050553">
    <property type="entry name" value="Thioredoxin_ResA/DsbE_sf"/>
</dbReference>
<evidence type="ECO:0000256" key="1">
    <source>
        <dbReference type="SAM" id="Phobius"/>
    </source>
</evidence>
<dbReference type="EMBL" id="KF901017">
    <property type="protein sequence ID" value="AIF14985.1"/>
    <property type="molecule type" value="Genomic_DNA"/>
</dbReference>
<protein>
    <submittedName>
        <fullName evidence="3">Thiol-disulfide isomerase</fullName>
    </submittedName>
</protein>
<keyword evidence="1" id="KW-0812">Transmembrane</keyword>
<name>A0A075HIC7_9ARCH</name>
<dbReference type="Pfam" id="PF08534">
    <property type="entry name" value="Redoxin"/>
    <property type="match status" value="1"/>
</dbReference>
<dbReference type="InterPro" id="IPR041017">
    <property type="entry name" value="Thioredoxin_10"/>
</dbReference>